<organism evidence="1 2">
    <name type="scientific">Dictyobacter arantiisoli</name>
    <dbReference type="NCBI Taxonomy" id="2014874"/>
    <lineage>
        <taxon>Bacteria</taxon>
        <taxon>Bacillati</taxon>
        <taxon>Chloroflexota</taxon>
        <taxon>Ktedonobacteria</taxon>
        <taxon>Ktedonobacterales</taxon>
        <taxon>Dictyobacteraceae</taxon>
        <taxon>Dictyobacter</taxon>
    </lineage>
</organism>
<gene>
    <name evidence="1" type="ORF">KDI_28800</name>
</gene>
<comment type="caution">
    <text evidence="1">The sequence shown here is derived from an EMBL/GenBank/DDBJ whole genome shotgun (WGS) entry which is preliminary data.</text>
</comment>
<accession>A0A5A5TDQ2</accession>
<sequence>MARAWVQRLRERKYLRWSNKRYEHKEETGTSTKINRLPIGAKAYYEESQGQIIS</sequence>
<proteinExistence type="predicted"/>
<protein>
    <submittedName>
        <fullName evidence="1">Uncharacterized protein</fullName>
    </submittedName>
</protein>
<dbReference type="EMBL" id="BIXY01000040">
    <property type="protein sequence ID" value="GCF09316.1"/>
    <property type="molecule type" value="Genomic_DNA"/>
</dbReference>
<dbReference type="Proteomes" id="UP000322530">
    <property type="component" value="Unassembled WGS sequence"/>
</dbReference>
<keyword evidence="2" id="KW-1185">Reference proteome</keyword>
<dbReference type="AlphaFoldDB" id="A0A5A5TDQ2"/>
<evidence type="ECO:0000313" key="1">
    <source>
        <dbReference type="EMBL" id="GCF09316.1"/>
    </source>
</evidence>
<evidence type="ECO:0000313" key="2">
    <source>
        <dbReference type="Proteomes" id="UP000322530"/>
    </source>
</evidence>
<reference evidence="1 2" key="1">
    <citation type="submission" date="2019-01" db="EMBL/GenBank/DDBJ databases">
        <title>Draft genome sequence of Dictyobacter sp. Uno17.</title>
        <authorList>
            <person name="Wang C.M."/>
            <person name="Zheng Y."/>
            <person name="Sakai Y."/>
            <person name="Abe K."/>
            <person name="Yokota A."/>
            <person name="Yabe S."/>
        </authorList>
    </citation>
    <scope>NUCLEOTIDE SEQUENCE [LARGE SCALE GENOMIC DNA]</scope>
    <source>
        <strain evidence="1 2">Uno17</strain>
    </source>
</reference>
<name>A0A5A5TDQ2_9CHLR</name>